<accession>A0A0E4GA10</accession>
<name>A0A0E4GA10_9FIRM</name>
<sequence>MKHDLKISVSRKPIEGGVVRCRRITMRERLLRHFFGEKRHVMVIVPGDSVECVSITELPSGGDEADEQ</sequence>
<reference evidence="2 3" key="1">
    <citation type="submission" date="2015-03" db="EMBL/GenBank/DDBJ databases">
        <authorList>
            <person name="Strepis Nikolaos"/>
        </authorList>
    </citation>
    <scope>NUCLEOTIDE SEQUENCE [LARGE SCALE GENOMIC DNA]</scope>
    <source>
        <strain evidence="2 3">OL-4</strain>
    </source>
</reference>
<dbReference type="EMBL" id="CGIH01000018">
    <property type="protein sequence ID" value="CFX31893.1"/>
    <property type="molecule type" value="Genomic_DNA"/>
</dbReference>
<evidence type="ECO:0000313" key="1">
    <source>
        <dbReference type="EMBL" id="CFX07494.1"/>
    </source>
</evidence>
<evidence type="ECO:0000313" key="2">
    <source>
        <dbReference type="EMBL" id="CFX31893.1"/>
    </source>
</evidence>
<protein>
    <submittedName>
        <fullName evidence="2">Uncharacterized</fullName>
    </submittedName>
</protein>
<proteinExistence type="predicted"/>
<dbReference type="EMBL" id="CGIH01000004">
    <property type="protein sequence ID" value="CFX07494.1"/>
    <property type="molecule type" value="Genomic_DNA"/>
</dbReference>
<organism evidence="2 3">
    <name type="scientific">Syntrophomonas zehnderi OL-4</name>
    <dbReference type="NCBI Taxonomy" id="690567"/>
    <lineage>
        <taxon>Bacteria</taxon>
        <taxon>Bacillati</taxon>
        <taxon>Bacillota</taxon>
        <taxon>Clostridia</taxon>
        <taxon>Eubacteriales</taxon>
        <taxon>Syntrophomonadaceae</taxon>
        <taxon>Syntrophomonas</taxon>
    </lineage>
</organism>
<gene>
    <name evidence="1" type="ORF">412</name>
    <name evidence="2" type="ORF">979</name>
</gene>
<dbReference type="OrthoDB" id="1707312at2"/>
<dbReference type="RefSeq" id="WP_046495166.1">
    <property type="nucleotide sequence ID" value="NZ_CGIH01000004.1"/>
</dbReference>
<evidence type="ECO:0000313" key="3">
    <source>
        <dbReference type="Proteomes" id="UP000045545"/>
    </source>
</evidence>
<keyword evidence="3" id="KW-1185">Reference proteome</keyword>
<dbReference type="AlphaFoldDB" id="A0A0E4GA10"/>
<dbReference type="STRING" id="690567.412"/>
<dbReference type="Proteomes" id="UP000045545">
    <property type="component" value="Unassembled WGS sequence"/>
</dbReference>